<organism evidence="1 2">
    <name type="scientific">Histidinibacterium aquaticum</name>
    <dbReference type="NCBI Taxonomy" id="2613962"/>
    <lineage>
        <taxon>Bacteria</taxon>
        <taxon>Pseudomonadati</taxon>
        <taxon>Pseudomonadota</taxon>
        <taxon>Alphaproteobacteria</taxon>
        <taxon>Rhodobacterales</taxon>
        <taxon>Paracoccaceae</taxon>
        <taxon>Histidinibacterium</taxon>
    </lineage>
</organism>
<dbReference type="AlphaFoldDB" id="A0A5J5GDE8"/>
<sequence length="281" mass="32527">MADRKQPAEVGAQFTGPALDERITVHEGAQVIEIDYTGLYIHSSAEANAFYDRIEARILETGEPLWFFCVDTTDYRVDRAAWFAYSRRGTDLHEAHSMGTVRVDRNAGPQIERAKGTERENPNLFASRDEAMAALRARPSQRRTRLAHTPNYERGAFLRRIRPDRATEIMEIDLSGISFEHSRDVNDIFNWIEEVVRGTGRRWYFLYNYEGTRIQQPAWLTYSLRAEALRDRWSLGSVRYAAGSETERDIRLRAENRTVRPNIRNTRAEALERIAEMKAGR</sequence>
<comment type="caution">
    <text evidence="1">The sequence shown here is derived from an EMBL/GenBank/DDBJ whole genome shotgun (WGS) entry which is preliminary data.</text>
</comment>
<gene>
    <name evidence="1" type="ORF">F3S47_16015</name>
</gene>
<keyword evidence="2" id="KW-1185">Reference proteome</keyword>
<dbReference type="Proteomes" id="UP000326554">
    <property type="component" value="Unassembled WGS sequence"/>
</dbReference>
<accession>A0A5J5GDE8</accession>
<protein>
    <submittedName>
        <fullName evidence="1">Uncharacterized protein</fullName>
    </submittedName>
</protein>
<reference evidence="1 2" key="1">
    <citation type="submission" date="2019-09" db="EMBL/GenBank/DDBJ databases">
        <authorList>
            <person name="Park J.-S."/>
            <person name="Choi H.-J."/>
        </authorList>
    </citation>
    <scope>NUCLEOTIDE SEQUENCE [LARGE SCALE GENOMIC DNA]</scope>
    <source>
        <strain evidence="1 2">176SS1-4</strain>
    </source>
</reference>
<dbReference type="RefSeq" id="WP_150446309.1">
    <property type="nucleotide sequence ID" value="NZ_VYQE01000005.1"/>
</dbReference>
<evidence type="ECO:0000313" key="2">
    <source>
        <dbReference type="Proteomes" id="UP000326554"/>
    </source>
</evidence>
<dbReference type="EMBL" id="VYQE01000005">
    <property type="protein sequence ID" value="KAA9006057.1"/>
    <property type="molecule type" value="Genomic_DNA"/>
</dbReference>
<proteinExistence type="predicted"/>
<evidence type="ECO:0000313" key="1">
    <source>
        <dbReference type="EMBL" id="KAA9006057.1"/>
    </source>
</evidence>
<name>A0A5J5GDE8_9RHOB</name>